<evidence type="ECO:0000256" key="6">
    <source>
        <dbReference type="ARBA" id="ARBA00022960"/>
    </source>
</evidence>
<feature type="binding site" evidence="10">
    <location>
        <begin position="193"/>
        <end position="199"/>
    </location>
    <ligand>
        <name>ATP</name>
        <dbReference type="ChEBI" id="CHEBI:30616"/>
    </ligand>
</feature>
<dbReference type="SUPFAM" id="SSF53623">
    <property type="entry name" value="MurD-like peptide ligases, catalytic domain"/>
    <property type="match status" value="1"/>
</dbReference>
<dbReference type="GO" id="GO:0071555">
    <property type="term" value="P:cell wall organization"/>
    <property type="evidence" value="ECO:0007669"/>
    <property type="project" value="UniProtKB-KW"/>
</dbReference>
<dbReference type="InterPro" id="IPR051046">
    <property type="entry name" value="MurCDEF_CellWall_CoF430Synth"/>
</dbReference>
<dbReference type="PANTHER" id="PTHR43024:SF1">
    <property type="entry name" value="UDP-N-ACETYLMURAMOYL-TRIPEPTIDE--D-ALANYL-D-ALANINE LIGASE"/>
    <property type="match status" value="1"/>
</dbReference>
<comment type="catalytic activity">
    <reaction evidence="10">
        <text>D-alanyl-D-alanine + UDP-N-acetyl-alpha-D-muramoyl-L-alanyl-gamma-D-glutamyl-meso-2,6-diaminopimelate + ATP = UDP-N-acetyl-alpha-D-muramoyl-L-alanyl-gamma-D-glutamyl-meso-2,6-diaminopimeloyl-D-alanyl-D-alanine + ADP + phosphate + H(+)</text>
        <dbReference type="Rhea" id="RHEA:28374"/>
        <dbReference type="ChEBI" id="CHEBI:15378"/>
        <dbReference type="ChEBI" id="CHEBI:30616"/>
        <dbReference type="ChEBI" id="CHEBI:43474"/>
        <dbReference type="ChEBI" id="CHEBI:57822"/>
        <dbReference type="ChEBI" id="CHEBI:61386"/>
        <dbReference type="ChEBI" id="CHEBI:83905"/>
        <dbReference type="ChEBI" id="CHEBI:456216"/>
        <dbReference type="EC" id="6.3.2.10"/>
    </reaction>
</comment>
<dbReference type="Pfam" id="PF08245">
    <property type="entry name" value="Mur_ligase_M"/>
    <property type="match status" value="1"/>
</dbReference>
<comment type="function">
    <text evidence="10">Involved in cell wall formation. Catalyzes the final step in the synthesis of UDP-N-acetylmuramoyl-pentapeptide, the precursor of murein.</text>
</comment>
<dbReference type="EC" id="6.3.2.10" evidence="10"/>
<proteinExistence type="inferred from homology"/>
<accession>A0A517YZ52</accession>
<feature type="domain" description="Mur ligase central" evidence="13">
    <location>
        <begin position="191"/>
        <end position="423"/>
    </location>
</feature>
<keyword evidence="6 10" id="KW-0133">Cell shape</keyword>
<dbReference type="InterPro" id="IPR035911">
    <property type="entry name" value="MurE/MurF_N"/>
</dbReference>
<dbReference type="OrthoDB" id="9801978at2"/>
<dbReference type="EMBL" id="CP036425">
    <property type="protein sequence ID" value="QDU35502.1"/>
    <property type="molecule type" value="Genomic_DNA"/>
</dbReference>
<evidence type="ECO:0000256" key="4">
    <source>
        <dbReference type="ARBA" id="ARBA00022741"/>
    </source>
</evidence>
<evidence type="ECO:0000256" key="8">
    <source>
        <dbReference type="ARBA" id="ARBA00023306"/>
    </source>
</evidence>
<keyword evidence="5 10" id="KW-0067">ATP-binding</keyword>
<dbReference type="GO" id="GO:0005524">
    <property type="term" value="F:ATP binding"/>
    <property type="evidence" value="ECO:0007669"/>
    <property type="project" value="UniProtKB-UniRule"/>
</dbReference>
<comment type="pathway">
    <text evidence="10">Cell wall biogenesis; peptidoglycan biosynthesis.</text>
</comment>
<evidence type="ECO:0000313" key="14">
    <source>
        <dbReference type="EMBL" id="QDU35502.1"/>
    </source>
</evidence>
<dbReference type="InterPro" id="IPR000713">
    <property type="entry name" value="Mur_ligase_N"/>
</dbReference>
<keyword evidence="4 10" id="KW-0547">Nucleotide-binding</keyword>
<keyword evidence="3 10" id="KW-0132">Cell division</keyword>
<dbReference type="InterPro" id="IPR013221">
    <property type="entry name" value="Mur_ligase_cen"/>
</dbReference>
<dbReference type="Gene3D" id="3.40.1390.10">
    <property type="entry name" value="MurE/MurF, N-terminal domain"/>
    <property type="match status" value="1"/>
</dbReference>
<dbReference type="Pfam" id="PF01225">
    <property type="entry name" value="Mur_ligase"/>
    <property type="match status" value="1"/>
</dbReference>
<feature type="region of interest" description="Disordered" evidence="11">
    <location>
        <begin position="101"/>
        <end position="133"/>
    </location>
</feature>
<evidence type="ECO:0000259" key="12">
    <source>
        <dbReference type="Pfam" id="PF01225"/>
    </source>
</evidence>
<evidence type="ECO:0000256" key="1">
    <source>
        <dbReference type="ARBA" id="ARBA00022490"/>
    </source>
</evidence>
<name>A0A517YZ52_9BACT</name>
<keyword evidence="2 10" id="KW-0436">Ligase</keyword>
<gene>
    <name evidence="10 14" type="primary">murF</name>
    <name evidence="14" type="ORF">KS4_35850</name>
</gene>
<evidence type="ECO:0000256" key="10">
    <source>
        <dbReference type="HAMAP-Rule" id="MF_02019"/>
    </source>
</evidence>
<dbReference type="KEGG" id="pcor:KS4_35850"/>
<evidence type="ECO:0000256" key="11">
    <source>
        <dbReference type="SAM" id="MobiDB-lite"/>
    </source>
</evidence>
<sequence length="634" mass="68172">MNPQRAGEVFWSLPNLAMVTQGKWLRRPSNPTTQIRGLSIDTRTLQPGQAYLALKGENHDGHAFLQQAIDAGASLLIVDNTSDVSHLEDFVSSDAIASPADEIAPSEPFTPQPHSFSVGADSDQPQIKQPESDSSVLYQFPSFAVEESDSPKNHGHHIGILIVENTLLALQELARAWRDVLCDCNNKIIAVAGSNGKTSTRHLIHTLMHGRMVSLDRSPANTGEVTPPKHNTPAVDEERPDLWRLHQLVGTQSPKSFNNHIGVPLTLLAALPEHDFTVVEVGTNHPGEVDVLGRLIEPDAIVLTSIGREHLEFFGNLNGVAKEEASLLAHLKPGGVIVLEREAAKRIAPYASPPRNHHRITYGGGSVGDQTSDASLHIERFVQYADGMSFDVMLPGQKLLGPINVPLIGYHNAVNLLAAIAVAKWMGVDDIQLNLGFLAITPTPGRLEPRVFEETLTTVIHDAYNANPDSLRAALDVLEGLATGGDEGYEVVGAIHSSDDLDDGNTLLSGAGSYASGVKTSVKQPCTVVLGDMLELGEHEAAEHDAAAARVGDMLQRGVLTVAVFVGPRMCEAAAGLKEEAGLRHKVHLYPEWPKNPGVAVVARGIAAGQTILLKGSNAMRLGNLMVEFERNFE</sequence>
<dbReference type="UniPathway" id="UPA00219"/>
<evidence type="ECO:0000256" key="5">
    <source>
        <dbReference type="ARBA" id="ARBA00022840"/>
    </source>
</evidence>
<evidence type="ECO:0000256" key="9">
    <source>
        <dbReference type="ARBA" id="ARBA00023316"/>
    </source>
</evidence>
<dbReference type="GO" id="GO:0005737">
    <property type="term" value="C:cytoplasm"/>
    <property type="evidence" value="ECO:0007669"/>
    <property type="project" value="UniProtKB-SubCell"/>
</dbReference>
<dbReference type="RefSeq" id="WP_145080948.1">
    <property type="nucleotide sequence ID" value="NZ_CP036425.1"/>
</dbReference>
<dbReference type="InterPro" id="IPR036615">
    <property type="entry name" value="Mur_ligase_C_dom_sf"/>
</dbReference>
<dbReference type="GO" id="GO:0051301">
    <property type="term" value="P:cell division"/>
    <property type="evidence" value="ECO:0007669"/>
    <property type="project" value="UniProtKB-KW"/>
</dbReference>
<dbReference type="InterPro" id="IPR036565">
    <property type="entry name" value="Mur-like_cat_sf"/>
</dbReference>
<comment type="subcellular location">
    <subcellularLocation>
        <location evidence="10">Cytoplasm</location>
    </subcellularLocation>
</comment>
<evidence type="ECO:0000259" key="13">
    <source>
        <dbReference type="Pfam" id="PF08245"/>
    </source>
</evidence>
<feature type="compositionally biased region" description="Polar residues" evidence="11">
    <location>
        <begin position="123"/>
        <end position="133"/>
    </location>
</feature>
<dbReference type="Gene3D" id="3.90.190.20">
    <property type="entry name" value="Mur ligase, C-terminal domain"/>
    <property type="match status" value="1"/>
</dbReference>
<dbReference type="SUPFAM" id="SSF63418">
    <property type="entry name" value="MurE/MurF N-terminal domain"/>
    <property type="match status" value="1"/>
</dbReference>
<dbReference type="HAMAP" id="MF_02019">
    <property type="entry name" value="MurF"/>
    <property type="match status" value="1"/>
</dbReference>
<evidence type="ECO:0000313" key="15">
    <source>
        <dbReference type="Proteomes" id="UP000317369"/>
    </source>
</evidence>
<keyword evidence="1 10" id="KW-0963">Cytoplasm</keyword>
<dbReference type="PANTHER" id="PTHR43024">
    <property type="entry name" value="UDP-N-ACETYLMURAMOYL-TRIPEPTIDE--D-ALANYL-D-ALANINE LIGASE"/>
    <property type="match status" value="1"/>
</dbReference>
<comment type="similarity">
    <text evidence="10">Belongs to the MurCDEF family. MurF subfamily.</text>
</comment>
<evidence type="ECO:0000256" key="7">
    <source>
        <dbReference type="ARBA" id="ARBA00022984"/>
    </source>
</evidence>
<dbReference type="GO" id="GO:0009252">
    <property type="term" value="P:peptidoglycan biosynthetic process"/>
    <property type="evidence" value="ECO:0007669"/>
    <property type="project" value="UniProtKB-UniRule"/>
</dbReference>
<keyword evidence="7 10" id="KW-0573">Peptidoglycan synthesis</keyword>
<dbReference type="SUPFAM" id="SSF53244">
    <property type="entry name" value="MurD-like peptide ligases, peptide-binding domain"/>
    <property type="match status" value="2"/>
</dbReference>
<evidence type="ECO:0000256" key="2">
    <source>
        <dbReference type="ARBA" id="ARBA00022598"/>
    </source>
</evidence>
<dbReference type="AlphaFoldDB" id="A0A517YZ52"/>
<dbReference type="GO" id="GO:0008360">
    <property type="term" value="P:regulation of cell shape"/>
    <property type="evidence" value="ECO:0007669"/>
    <property type="project" value="UniProtKB-KW"/>
</dbReference>
<dbReference type="GO" id="GO:0008766">
    <property type="term" value="F:UDP-N-acetylmuramoylalanyl-D-glutamyl-2,6-diaminopimelate-D-alanyl-D-alanine ligase activity"/>
    <property type="evidence" value="ECO:0007669"/>
    <property type="project" value="RHEA"/>
</dbReference>
<reference evidence="14 15" key="1">
    <citation type="submission" date="2019-02" db="EMBL/GenBank/DDBJ databases">
        <title>Deep-cultivation of Planctomycetes and their phenomic and genomic characterization uncovers novel biology.</title>
        <authorList>
            <person name="Wiegand S."/>
            <person name="Jogler M."/>
            <person name="Boedeker C."/>
            <person name="Pinto D."/>
            <person name="Vollmers J."/>
            <person name="Rivas-Marin E."/>
            <person name="Kohn T."/>
            <person name="Peeters S.H."/>
            <person name="Heuer A."/>
            <person name="Rast P."/>
            <person name="Oberbeckmann S."/>
            <person name="Bunk B."/>
            <person name="Jeske O."/>
            <person name="Meyerdierks A."/>
            <person name="Storesund J.E."/>
            <person name="Kallscheuer N."/>
            <person name="Luecker S."/>
            <person name="Lage O.M."/>
            <person name="Pohl T."/>
            <person name="Merkel B.J."/>
            <person name="Hornburger P."/>
            <person name="Mueller R.-W."/>
            <person name="Bruemmer F."/>
            <person name="Labrenz M."/>
            <person name="Spormann A.M."/>
            <person name="Op den Camp H."/>
            <person name="Overmann J."/>
            <person name="Amann R."/>
            <person name="Jetten M.S.M."/>
            <person name="Mascher T."/>
            <person name="Medema M.H."/>
            <person name="Devos D.P."/>
            <person name="Kaster A.-K."/>
            <person name="Ovreas L."/>
            <person name="Rohde M."/>
            <person name="Galperin M.Y."/>
            <person name="Jogler C."/>
        </authorList>
    </citation>
    <scope>NUCLEOTIDE SEQUENCE [LARGE SCALE GENOMIC DNA]</scope>
    <source>
        <strain evidence="14 15">KS4</strain>
    </source>
</reference>
<dbReference type="Gene3D" id="3.40.1190.10">
    <property type="entry name" value="Mur-like, catalytic domain"/>
    <property type="match status" value="1"/>
</dbReference>
<organism evidence="14 15">
    <name type="scientific">Poriferisphaera corsica</name>
    <dbReference type="NCBI Taxonomy" id="2528020"/>
    <lineage>
        <taxon>Bacteria</taxon>
        <taxon>Pseudomonadati</taxon>
        <taxon>Planctomycetota</taxon>
        <taxon>Phycisphaerae</taxon>
        <taxon>Phycisphaerales</taxon>
        <taxon>Phycisphaeraceae</taxon>
        <taxon>Poriferisphaera</taxon>
    </lineage>
</organism>
<dbReference type="Proteomes" id="UP000317369">
    <property type="component" value="Chromosome"/>
</dbReference>
<keyword evidence="15" id="KW-1185">Reference proteome</keyword>
<keyword evidence="8 10" id="KW-0131">Cell cycle</keyword>
<dbReference type="InterPro" id="IPR005863">
    <property type="entry name" value="UDP-N-AcMur_synth"/>
</dbReference>
<protein>
    <recommendedName>
        <fullName evidence="10">UDP-N-acetylmuramoyl-tripeptide--D-alanyl-D-alanine ligase</fullName>
        <ecNumber evidence="10">6.3.2.10</ecNumber>
    </recommendedName>
    <alternativeName>
        <fullName evidence="10">D-alanyl-D-alanine-adding enzyme</fullName>
    </alternativeName>
</protein>
<keyword evidence="9 10" id="KW-0961">Cell wall biogenesis/degradation</keyword>
<feature type="domain" description="Mur ligase N-terminal catalytic" evidence="12">
    <location>
        <begin position="35"/>
        <end position="103"/>
    </location>
</feature>
<evidence type="ECO:0000256" key="3">
    <source>
        <dbReference type="ARBA" id="ARBA00022618"/>
    </source>
</evidence>
<dbReference type="GO" id="GO:0047480">
    <property type="term" value="F:UDP-N-acetylmuramoyl-tripeptide-D-alanyl-D-alanine ligase activity"/>
    <property type="evidence" value="ECO:0007669"/>
    <property type="project" value="UniProtKB-UniRule"/>
</dbReference>